<organism evidence="1 2">
    <name type="scientific">Portunus trituberculatus</name>
    <name type="common">Swimming crab</name>
    <name type="synonym">Neptunus trituberculatus</name>
    <dbReference type="NCBI Taxonomy" id="210409"/>
    <lineage>
        <taxon>Eukaryota</taxon>
        <taxon>Metazoa</taxon>
        <taxon>Ecdysozoa</taxon>
        <taxon>Arthropoda</taxon>
        <taxon>Crustacea</taxon>
        <taxon>Multicrustacea</taxon>
        <taxon>Malacostraca</taxon>
        <taxon>Eumalacostraca</taxon>
        <taxon>Eucarida</taxon>
        <taxon>Decapoda</taxon>
        <taxon>Pleocyemata</taxon>
        <taxon>Brachyura</taxon>
        <taxon>Eubrachyura</taxon>
        <taxon>Portunoidea</taxon>
        <taxon>Portunidae</taxon>
        <taxon>Portuninae</taxon>
        <taxon>Portunus</taxon>
    </lineage>
</organism>
<comment type="caution">
    <text evidence="1">The sequence shown here is derived from an EMBL/GenBank/DDBJ whole genome shotgun (WGS) entry which is preliminary data.</text>
</comment>
<reference evidence="1 2" key="1">
    <citation type="submission" date="2019-05" db="EMBL/GenBank/DDBJ databases">
        <title>Another draft genome of Portunus trituberculatus and its Hox gene families provides insights of decapod evolution.</title>
        <authorList>
            <person name="Jeong J.-H."/>
            <person name="Song I."/>
            <person name="Kim S."/>
            <person name="Choi T."/>
            <person name="Kim D."/>
            <person name="Ryu S."/>
            <person name="Kim W."/>
        </authorList>
    </citation>
    <scope>NUCLEOTIDE SEQUENCE [LARGE SCALE GENOMIC DNA]</scope>
    <source>
        <tissue evidence="1">Muscle</tissue>
    </source>
</reference>
<evidence type="ECO:0000313" key="1">
    <source>
        <dbReference type="EMBL" id="MPC15729.1"/>
    </source>
</evidence>
<keyword evidence="2" id="KW-1185">Reference proteome</keyword>
<dbReference type="EMBL" id="VSRR010000451">
    <property type="protein sequence ID" value="MPC15729.1"/>
    <property type="molecule type" value="Genomic_DNA"/>
</dbReference>
<sequence length="92" mass="9885">MVSFYKFIPFSPSFSPSGPGHYHSSPIAPLPPPHPILSLYPCGGDAAAAAAAQDGRGSPQFTEISPSQVLVVDLRPRPTRLCRTSVHEDLWT</sequence>
<protein>
    <submittedName>
        <fullName evidence="1">Uncharacterized protein</fullName>
    </submittedName>
</protein>
<name>A0A5B7D219_PORTR</name>
<proteinExistence type="predicted"/>
<gene>
    <name evidence="1" type="ORF">E2C01_008530</name>
</gene>
<dbReference type="AlphaFoldDB" id="A0A5B7D219"/>
<evidence type="ECO:0000313" key="2">
    <source>
        <dbReference type="Proteomes" id="UP000324222"/>
    </source>
</evidence>
<accession>A0A5B7D219</accession>
<dbReference type="Proteomes" id="UP000324222">
    <property type="component" value="Unassembled WGS sequence"/>
</dbReference>